<dbReference type="AlphaFoldDB" id="A0AB36ZTM9"/>
<dbReference type="EMBL" id="PTIW01000028">
    <property type="protein sequence ID" value="PPK60149.1"/>
    <property type="molecule type" value="Genomic_DNA"/>
</dbReference>
<dbReference type="SUPFAM" id="SSF52821">
    <property type="entry name" value="Rhodanese/Cell cycle control phosphatase"/>
    <property type="match status" value="1"/>
</dbReference>
<reference evidence="3 4" key="1">
    <citation type="submission" date="2018-02" db="EMBL/GenBank/DDBJ databases">
        <title>Subsurface microbial communities from deep shales in Ohio and West Virginia, USA.</title>
        <authorList>
            <person name="Wrighton K."/>
        </authorList>
    </citation>
    <scope>NUCLEOTIDE SEQUENCE [LARGE SCALE GENOMIC DNA]</scope>
    <source>
        <strain evidence="3 4">MARC-MIP3H16</strain>
    </source>
</reference>
<gene>
    <name evidence="3" type="ORF">B0F89_1286</name>
</gene>
<keyword evidence="1" id="KW-0732">Signal</keyword>
<dbReference type="InterPro" id="IPR001763">
    <property type="entry name" value="Rhodanese-like_dom"/>
</dbReference>
<dbReference type="PROSITE" id="PS50206">
    <property type="entry name" value="RHODANESE_3"/>
    <property type="match status" value="1"/>
</dbReference>
<dbReference type="InterPro" id="IPR050229">
    <property type="entry name" value="GlpE_sulfurtransferase"/>
</dbReference>
<proteinExistence type="predicted"/>
<feature type="chain" id="PRO_5044230922" evidence="1">
    <location>
        <begin position="18"/>
        <end position="129"/>
    </location>
</feature>
<evidence type="ECO:0000256" key="1">
    <source>
        <dbReference type="SAM" id="SignalP"/>
    </source>
</evidence>
<dbReference type="SMART" id="SM00450">
    <property type="entry name" value="RHOD"/>
    <property type="match status" value="1"/>
</dbReference>
<evidence type="ECO:0000259" key="2">
    <source>
        <dbReference type="PROSITE" id="PS50206"/>
    </source>
</evidence>
<dbReference type="RefSeq" id="WP_104412605.1">
    <property type="nucleotide sequence ID" value="NZ_PTIW01000028.1"/>
</dbReference>
<dbReference type="PANTHER" id="PTHR43031:SF7">
    <property type="entry name" value="NITRIC OXIDE REDUCTASE FLRD-NAD(+) REDUCTASE"/>
    <property type="match status" value="1"/>
</dbReference>
<dbReference type="Gene3D" id="3.40.250.10">
    <property type="entry name" value="Rhodanese-like domain"/>
    <property type="match status" value="1"/>
</dbReference>
<protein>
    <submittedName>
        <fullName evidence="3">Rhodanese-related sulfurtransferase</fullName>
    </submittedName>
</protein>
<feature type="domain" description="Rhodanese" evidence="2">
    <location>
        <begin position="30"/>
        <end position="129"/>
    </location>
</feature>
<sequence>MKIVILLLTFIPLFANSAKSIDATTLEKYLSKRAIIIDIRTKQEQTQKGIIPSSYTITYENSSDLEMKRWKYKLLKVIKSPNQSFALIDKDGQKSKNLANELKKAGFKKVFYLEGGFKAWKKEGKRVIN</sequence>
<dbReference type="Pfam" id="PF00581">
    <property type="entry name" value="Rhodanese"/>
    <property type="match status" value="1"/>
</dbReference>
<dbReference type="Proteomes" id="UP000239861">
    <property type="component" value="Unassembled WGS sequence"/>
</dbReference>
<organism evidence="3 4">
    <name type="scientific">Malaciobacter marinus</name>
    <dbReference type="NCBI Taxonomy" id="505249"/>
    <lineage>
        <taxon>Bacteria</taxon>
        <taxon>Pseudomonadati</taxon>
        <taxon>Campylobacterota</taxon>
        <taxon>Epsilonproteobacteria</taxon>
        <taxon>Campylobacterales</taxon>
        <taxon>Arcobacteraceae</taxon>
        <taxon>Malaciobacter</taxon>
    </lineage>
</organism>
<dbReference type="InterPro" id="IPR036873">
    <property type="entry name" value="Rhodanese-like_dom_sf"/>
</dbReference>
<dbReference type="PANTHER" id="PTHR43031">
    <property type="entry name" value="FAD-DEPENDENT OXIDOREDUCTASE"/>
    <property type="match status" value="1"/>
</dbReference>
<accession>A0AB36ZTM9</accession>
<comment type="caution">
    <text evidence="3">The sequence shown here is derived from an EMBL/GenBank/DDBJ whole genome shotgun (WGS) entry which is preliminary data.</text>
</comment>
<evidence type="ECO:0000313" key="4">
    <source>
        <dbReference type="Proteomes" id="UP000239861"/>
    </source>
</evidence>
<feature type="signal peptide" evidence="1">
    <location>
        <begin position="1"/>
        <end position="17"/>
    </location>
</feature>
<name>A0AB36ZTM9_9BACT</name>
<evidence type="ECO:0000313" key="3">
    <source>
        <dbReference type="EMBL" id="PPK60149.1"/>
    </source>
</evidence>
<dbReference type="CDD" id="cd00158">
    <property type="entry name" value="RHOD"/>
    <property type="match status" value="1"/>
</dbReference>